<feature type="transmembrane region" description="Helical" evidence="1">
    <location>
        <begin position="141"/>
        <end position="160"/>
    </location>
</feature>
<evidence type="ECO:0000313" key="2">
    <source>
        <dbReference type="Proteomes" id="UP000887565"/>
    </source>
</evidence>
<feature type="transmembrane region" description="Helical" evidence="1">
    <location>
        <begin position="62"/>
        <end position="84"/>
    </location>
</feature>
<keyword evidence="1" id="KW-0812">Transmembrane</keyword>
<evidence type="ECO:0000313" key="3">
    <source>
        <dbReference type="WBParaSite" id="nRc.2.0.1.t35731-RA"/>
    </source>
</evidence>
<dbReference type="WBParaSite" id="nRc.2.0.1.t35731-RA">
    <property type="protein sequence ID" value="nRc.2.0.1.t35731-RA"/>
    <property type="gene ID" value="nRc.2.0.1.g35731"/>
</dbReference>
<dbReference type="AlphaFoldDB" id="A0A915KC98"/>
<name>A0A915KC98_ROMCU</name>
<accession>A0A915KC98</accession>
<proteinExistence type="predicted"/>
<sequence>MAIVCIEQRPHLFLMTQSNCFLVNAPVYMAILMYEASILMLSADRSMAYMKPMIYRIKSVKYAIKLCTCSSILIILELSTIYIYQAINNGPVYCISTGAGMNPNSQSHRWINTQGNVQANPNLDTAQKRWLTTFKESQKPFFRLLLFLSISSLALGTPFGL</sequence>
<keyword evidence="1" id="KW-0472">Membrane</keyword>
<dbReference type="Proteomes" id="UP000887565">
    <property type="component" value="Unplaced"/>
</dbReference>
<reference evidence="3" key="1">
    <citation type="submission" date="2022-11" db="UniProtKB">
        <authorList>
            <consortium name="WormBaseParasite"/>
        </authorList>
    </citation>
    <scope>IDENTIFICATION</scope>
</reference>
<feature type="transmembrane region" description="Helical" evidence="1">
    <location>
        <begin position="21"/>
        <end position="41"/>
    </location>
</feature>
<organism evidence="2 3">
    <name type="scientific">Romanomermis culicivorax</name>
    <name type="common">Nematode worm</name>
    <dbReference type="NCBI Taxonomy" id="13658"/>
    <lineage>
        <taxon>Eukaryota</taxon>
        <taxon>Metazoa</taxon>
        <taxon>Ecdysozoa</taxon>
        <taxon>Nematoda</taxon>
        <taxon>Enoplea</taxon>
        <taxon>Dorylaimia</taxon>
        <taxon>Mermithida</taxon>
        <taxon>Mermithoidea</taxon>
        <taxon>Mermithidae</taxon>
        <taxon>Romanomermis</taxon>
    </lineage>
</organism>
<protein>
    <submittedName>
        <fullName evidence="3">G-protein coupled receptors family 1 profile domain-containing protein</fullName>
    </submittedName>
</protein>
<evidence type="ECO:0000256" key="1">
    <source>
        <dbReference type="SAM" id="Phobius"/>
    </source>
</evidence>
<keyword evidence="2" id="KW-1185">Reference proteome</keyword>
<keyword evidence="1" id="KW-1133">Transmembrane helix</keyword>